<organism evidence="21 22">
    <name type="scientific">Prorocentrum cordatum</name>
    <dbReference type="NCBI Taxonomy" id="2364126"/>
    <lineage>
        <taxon>Eukaryota</taxon>
        <taxon>Sar</taxon>
        <taxon>Alveolata</taxon>
        <taxon>Dinophyceae</taxon>
        <taxon>Prorocentrales</taxon>
        <taxon>Prorocentraceae</taxon>
        <taxon>Prorocentrum</taxon>
    </lineage>
</organism>
<dbReference type="SUPFAM" id="SSF141072">
    <property type="entry name" value="CalX-like"/>
    <property type="match status" value="2"/>
</dbReference>
<feature type="transmembrane region" description="Helical" evidence="19">
    <location>
        <begin position="826"/>
        <end position="847"/>
    </location>
</feature>
<evidence type="ECO:0000256" key="4">
    <source>
        <dbReference type="ARBA" id="ARBA00022475"/>
    </source>
</evidence>
<dbReference type="Gene3D" id="2.60.40.2030">
    <property type="match status" value="2"/>
</dbReference>
<feature type="transmembrane region" description="Helical" evidence="19">
    <location>
        <begin position="853"/>
        <end position="874"/>
    </location>
</feature>
<comment type="catalytic activity">
    <reaction evidence="17">
        <text>Ca(2+)(in) + 3 Na(+)(out) = Ca(2+)(out) + 3 Na(+)(in)</text>
        <dbReference type="Rhea" id="RHEA:69955"/>
        <dbReference type="ChEBI" id="CHEBI:29101"/>
        <dbReference type="ChEBI" id="CHEBI:29108"/>
    </reaction>
</comment>
<keyword evidence="3" id="KW-0813">Transport</keyword>
<dbReference type="PRINTS" id="PR01259">
    <property type="entry name" value="NACAEXCHNGR"/>
</dbReference>
<evidence type="ECO:0000256" key="7">
    <source>
        <dbReference type="ARBA" id="ARBA00022729"/>
    </source>
</evidence>
<evidence type="ECO:0000313" key="22">
    <source>
        <dbReference type="Proteomes" id="UP001189429"/>
    </source>
</evidence>
<dbReference type="Gene3D" id="1.20.1420.30">
    <property type="entry name" value="NCX, central ion-binding region"/>
    <property type="match status" value="2"/>
</dbReference>
<evidence type="ECO:0000256" key="5">
    <source>
        <dbReference type="ARBA" id="ARBA00022692"/>
    </source>
</evidence>
<feature type="transmembrane region" description="Helical" evidence="19">
    <location>
        <begin position="193"/>
        <end position="216"/>
    </location>
</feature>
<evidence type="ECO:0000313" key="21">
    <source>
        <dbReference type="EMBL" id="CAK0879628.1"/>
    </source>
</evidence>
<evidence type="ECO:0000259" key="20">
    <source>
        <dbReference type="SMART" id="SM00237"/>
    </source>
</evidence>
<feature type="non-terminal residue" evidence="21">
    <location>
        <position position="1"/>
    </location>
</feature>
<dbReference type="Pfam" id="PF01699">
    <property type="entry name" value="Na_Ca_ex"/>
    <property type="match status" value="2"/>
</dbReference>
<comment type="similarity">
    <text evidence="2">Belongs to the Ca(2+):cation antiporter (CaCA) (TC 2.A.19) family. SLC8 subfamily.</text>
</comment>
<keyword evidence="8" id="KW-0677">Repeat</keyword>
<keyword evidence="10" id="KW-0112">Calmodulin-binding</keyword>
<dbReference type="InterPro" id="IPR051171">
    <property type="entry name" value="CaCA"/>
</dbReference>
<feature type="domain" description="Calx-beta" evidence="20">
    <location>
        <begin position="446"/>
        <end position="544"/>
    </location>
</feature>
<feature type="transmembrane region" description="Helical" evidence="19">
    <location>
        <begin position="286"/>
        <end position="306"/>
    </location>
</feature>
<protein>
    <recommendedName>
        <fullName evidence="20">Calx-beta domain-containing protein</fullName>
    </recommendedName>
</protein>
<feature type="region of interest" description="Disordered" evidence="18">
    <location>
        <begin position="552"/>
        <end position="620"/>
    </location>
</feature>
<keyword evidence="14 19" id="KW-0472">Membrane</keyword>
<feature type="transmembrane region" description="Helical" evidence="19">
    <location>
        <begin position="1003"/>
        <end position="1023"/>
    </location>
</feature>
<keyword evidence="6" id="KW-0479">Metal-binding</keyword>
<reference evidence="21" key="1">
    <citation type="submission" date="2023-10" db="EMBL/GenBank/DDBJ databases">
        <authorList>
            <person name="Chen Y."/>
            <person name="Shah S."/>
            <person name="Dougan E. K."/>
            <person name="Thang M."/>
            <person name="Chan C."/>
        </authorList>
    </citation>
    <scope>NUCLEOTIDE SEQUENCE [LARGE SCALE GENOMIC DNA]</scope>
</reference>
<feature type="compositionally biased region" description="Low complexity" evidence="18">
    <location>
        <begin position="34"/>
        <end position="54"/>
    </location>
</feature>
<evidence type="ECO:0000256" key="13">
    <source>
        <dbReference type="ARBA" id="ARBA00023065"/>
    </source>
</evidence>
<keyword evidence="22" id="KW-1185">Reference proteome</keyword>
<dbReference type="InterPro" id="IPR044880">
    <property type="entry name" value="NCX_ion-bd_dom_sf"/>
</dbReference>
<dbReference type="InterPro" id="IPR004837">
    <property type="entry name" value="NaCa_Exmemb"/>
</dbReference>
<keyword evidence="16" id="KW-0739">Sodium transport</keyword>
<keyword evidence="7" id="KW-0732">Signal</keyword>
<comment type="subcellular location">
    <subcellularLocation>
        <location evidence="1">Cell membrane</location>
        <topology evidence="1">Multi-pass membrane protein</topology>
    </subcellularLocation>
</comment>
<feature type="compositionally biased region" description="Polar residues" evidence="18">
    <location>
        <begin position="556"/>
        <end position="576"/>
    </location>
</feature>
<evidence type="ECO:0000256" key="8">
    <source>
        <dbReference type="ARBA" id="ARBA00022737"/>
    </source>
</evidence>
<dbReference type="InterPro" id="IPR003644">
    <property type="entry name" value="Calx_beta"/>
</dbReference>
<dbReference type="EMBL" id="CAUYUJ010017982">
    <property type="protein sequence ID" value="CAK0879628.1"/>
    <property type="molecule type" value="Genomic_DNA"/>
</dbReference>
<feature type="region of interest" description="Disordered" evidence="18">
    <location>
        <begin position="1"/>
        <end position="112"/>
    </location>
</feature>
<keyword evidence="9" id="KW-0106">Calcium</keyword>
<keyword evidence="11 19" id="KW-1133">Transmembrane helix</keyword>
<dbReference type="PANTHER" id="PTHR11878">
    <property type="entry name" value="SODIUM/CALCIUM EXCHANGER"/>
    <property type="match status" value="1"/>
</dbReference>
<dbReference type="SMART" id="SM00237">
    <property type="entry name" value="Calx_beta"/>
    <property type="match status" value="2"/>
</dbReference>
<feature type="transmembrane region" description="Helical" evidence="19">
    <location>
        <begin position="347"/>
        <end position="366"/>
    </location>
</feature>
<evidence type="ECO:0000256" key="2">
    <source>
        <dbReference type="ARBA" id="ARBA00007489"/>
    </source>
</evidence>
<feature type="transmembrane region" description="Helical" evidence="19">
    <location>
        <begin position="962"/>
        <end position="982"/>
    </location>
</feature>
<evidence type="ECO:0000256" key="6">
    <source>
        <dbReference type="ARBA" id="ARBA00022723"/>
    </source>
</evidence>
<feature type="compositionally biased region" description="Low complexity" evidence="18">
    <location>
        <begin position="583"/>
        <end position="606"/>
    </location>
</feature>
<evidence type="ECO:0000256" key="15">
    <source>
        <dbReference type="ARBA" id="ARBA00023180"/>
    </source>
</evidence>
<evidence type="ECO:0000256" key="14">
    <source>
        <dbReference type="ARBA" id="ARBA00023136"/>
    </source>
</evidence>
<sequence length="1025" mass="110037">EDVPAEFGAPTEKDEDDLHRPGSSPASSGGGRLRAGPRMPPDSQAGPPGAQGPSPRKRRTGSRAKDTTASPEGSSGELPVDTLSAAQTPAPTPNVAELGELEGHPDEDEPSHDLATEIVKSTAAGVLTVLLIAAIFVVLFRAASGHTPPACDEEHGCGLQRSVCEPCGGTGDEMWMLPLFGEWEQTWPTSLRAVLYFVGLLWCFLGVNMVCDLFMASIEEITSARRIVWVEGKGGIRHKVHVKVWNDTLANLSLMALGSSAPEIMVSMMEMGGRQWFAGDLGPSTIVGSAAFNLLLISAVCIVAIPAPETRMIEQLDVFVVTAVVSVFAYVWLVFVLSVYTPDKIDIVEALVTLGMFPLLLITAWATDRGCFRSRSEELPDAAAEQIEELQKDVSDKYGKVISEGTIRMMIEHSAERSLQSSPSRARYRQGITRFIAGDRSLMSRLHKDTIESNTPMVGFKEPKHVVLECAGHCDIPVVLSKPAGLGVEISYITSDGEAKDGVRYSAVSGTLFFSPGETEHLISVPIIDNDTWEPPESFFVKLYDMRLEVPEAPQRNPSKSSRNSWNGGLTGSSSLGVPAGTAPRASSKRPSTSARSSGSGSFPASLVVSSGTSRQLPEPQLGISRMKVVILNDDEPGTLSVIPEEMVVGREASIVTIVVSRSQGSCGDIAFDYATKDGSAIHGFDYEPAEGTITMAEGVLQARVGITILSQSPHPEDRRFCFHVTSSTEGVRFDPETNGGAGSAICEVSIAGRPGPCRRLRRYLAMSFNRRRFLLGLSLWRDQMAAAFFCNGSPSCQRGASLSDWVFHCVSLFWKFVSAMLPPTVFCMGWSCFFCALLVIALVTVVIIDLAYLLGCVLGIANEVTAITLVALGTSLPDTFASRLAAQNDDNADNAIGNVTGSNAVNVFLGMGLPWTVGALYWQAKGKTDEWLAMCHGSSTYAELFEDLYPSGGLIIPAGRLSYSVGIFTICALLCVALLMFRRRYCGGELGGSVREQYAHSGALAFLWLLYIGASIAVVELLPA</sequence>
<feature type="domain" description="Calx-beta" evidence="20">
    <location>
        <begin position="627"/>
        <end position="726"/>
    </location>
</feature>
<dbReference type="Proteomes" id="UP001189429">
    <property type="component" value="Unassembled WGS sequence"/>
</dbReference>
<dbReference type="Pfam" id="PF03160">
    <property type="entry name" value="Calx-beta"/>
    <property type="match status" value="2"/>
</dbReference>
<feature type="transmembrane region" description="Helical" evidence="19">
    <location>
        <begin position="318"/>
        <end position="341"/>
    </location>
</feature>
<name>A0ABN9W143_9DINO</name>
<evidence type="ECO:0000256" key="3">
    <source>
        <dbReference type="ARBA" id="ARBA00022448"/>
    </source>
</evidence>
<keyword evidence="4" id="KW-1003">Cell membrane</keyword>
<keyword evidence="12" id="KW-0915">Sodium</keyword>
<keyword evidence="5 19" id="KW-0812">Transmembrane</keyword>
<evidence type="ECO:0000256" key="10">
    <source>
        <dbReference type="ARBA" id="ARBA00022860"/>
    </source>
</evidence>
<dbReference type="InterPro" id="IPR004836">
    <property type="entry name" value="Na_Ca_Ex"/>
</dbReference>
<evidence type="ECO:0000256" key="18">
    <source>
        <dbReference type="SAM" id="MobiDB-lite"/>
    </source>
</evidence>
<evidence type="ECO:0000256" key="17">
    <source>
        <dbReference type="ARBA" id="ARBA00033667"/>
    </source>
</evidence>
<evidence type="ECO:0000256" key="1">
    <source>
        <dbReference type="ARBA" id="ARBA00004651"/>
    </source>
</evidence>
<dbReference type="PANTHER" id="PTHR11878:SF65">
    <property type="entry name" value="NA_CA-EXCHANGE PROTEIN, ISOFORM G"/>
    <property type="match status" value="1"/>
</dbReference>
<evidence type="ECO:0000256" key="19">
    <source>
        <dbReference type="SAM" id="Phobius"/>
    </source>
</evidence>
<proteinExistence type="inferred from homology"/>
<keyword evidence="13" id="KW-0406">Ion transport</keyword>
<gene>
    <name evidence="21" type="ORF">PCOR1329_LOCUS63007</name>
</gene>
<comment type="caution">
    <text evidence="21">The sequence shown here is derived from an EMBL/GenBank/DDBJ whole genome shotgun (WGS) entry which is preliminary data.</text>
</comment>
<evidence type="ECO:0000256" key="9">
    <source>
        <dbReference type="ARBA" id="ARBA00022837"/>
    </source>
</evidence>
<dbReference type="InterPro" id="IPR038081">
    <property type="entry name" value="CalX-like_sf"/>
</dbReference>
<evidence type="ECO:0000256" key="11">
    <source>
        <dbReference type="ARBA" id="ARBA00022989"/>
    </source>
</evidence>
<feature type="transmembrane region" description="Helical" evidence="19">
    <location>
        <begin position="123"/>
        <end position="143"/>
    </location>
</feature>
<accession>A0ABN9W143</accession>
<evidence type="ECO:0000256" key="16">
    <source>
        <dbReference type="ARBA" id="ARBA00023201"/>
    </source>
</evidence>
<evidence type="ECO:0000256" key="12">
    <source>
        <dbReference type="ARBA" id="ARBA00023053"/>
    </source>
</evidence>
<keyword evidence="15" id="KW-0325">Glycoprotein</keyword>